<gene>
    <name evidence="12" type="ORF">HDU87_004207</name>
</gene>
<comment type="caution">
    <text evidence="12">The sequence shown here is derived from an EMBL/GenBank/DDBJ whole genome shotgun (WGS) entry which is preliminary data.</text>
</comment>
<evidence type="ECO:0000256" key="5">
    <source>
        <dbReference type="ARBA" id="ARBA00022490"/>
    </source>
</evidence>
<dbReference type="GO" id="GO:0003723">
    <property type="term" value="F:RNA binding"/>
    <property type="evidence" value="ECO:0007669"/>
    <property type="project" value="InterPro"/>
</dbReference>
<dbReference type="InterPro" id="IPR003593">
    <property type="entry name" value="AAA+_ATPase"/>
</dbReference>
<dbReference type="SMART" id="SM00382">
    <property type="entry name" value="AAA"/>
    <property type="match status" value="1"/>
</dbReference>
<dbReference type="EC" id="3.6.4.12" evidence="4"/>
<evidence type="ECO:0000259" key="11">
    <source>
        <dbReference type="SMART" id="SM00382"/>
    </source>
</evidence>
<keyword evidence="6" id="KW-0547">Nucleotide-binding</keyword>
<dbReference type="Pfam" id="PF13086">
    <property type="entry name" value="AAA_11"/>
    <property type="match status" value="1"/>
</dbReference>
<dbReference type="GO" id="GO:0016787">
    <property type="term" value="F:hydrolase activity"/>
    <property type="evidence" value="ECO:0007669"/>
    <property type="project" value="UniProtKB-KW"/>
</dbReference>
<dbReference type="PANTHER" id="PTHR43788">
    <property type="entry name" value="DNA2/NAM7 HELICASE FAMILY MEMBER"/>
    <property type="match status" value="1"/>
</dbReference>
<evidence type="ECO:0000313" key="12">
    <source>
        <dbReference type="EMBL" id="KAJ3177925.1"/>
    </source>
</evidence>
<evidence type="ECO:0000256" key="3">
    <source>
        <dbReference type="ARBA" id="ARBA00007913"/>
    </source>
</evidence>
<proteinExistence type="inferred from homology"/>
<accession>A0AAD5TJL1</accession>
<dbReference type="EMBL" id="JADGJQ010000030">
    <property type="protein sequence ID" value="KAJ3177925.1"/>
    <property type="molecule type" value="Genomic_DNA"/>
</dbReference>
<dbReference type="InterPro" id="IPR047187">
    <property type="entry name" value="SF1_C_Upf1"/>
</dbReference>
<dbReference type="InterPro" id="IPR041677">
    <property type="entry name" value="DNA2/NAM7_AAA_11"/>
</dbReference>
<keyword evidence="10" id="KW-0539">Nucleus</keyword>
<dbReference type="PANTHER" id="PTHR43788:SF8">
    <property type="entry name" value="DNA-BINDING PROTEIN SMUBP-2"/>
    <property type="match status" value="1"/>
</dbReference>
<name>A0AAD5TJL1_9FUNG</name>
<dbReference type="Pfam" id="PF21138">
    <property type="entry name" value="SMUBP-2_HCS1_1B"/>
    <property type="match status" value="1"/>
</dbReference>
<sequence length="681" mass="73460">MAVLASAGSPADSQLHPHLAHLTALLALERSHALASSLDALTHLAPQTLQARGLSLLAVRLTATRTGLGGKLLAEFQRDDAASFPAQHAFRVGDVVGVVVGKKRAAAKTAESNGGVDNNAEGVVTRVEDARLTVAFKEDFEDAWEGKILRIDKLANDTPYVRMSAALAAVQNQIVANSLSPILRVLLENRAPTFRDRVELQLYNEALNESQREAVSFALSANECALIHGPPGTGKTETVVELVRQFVKLGLRVLVCGPSNISVDNIVERLSSTRIPLVRIGHPARVLPSVLSSTLDHVLKNSDAAQLVLDMRAEIDSNIRKLAKTKSRTERKQLWQANKDLRRDLRTRERAALDSIVSASRVVLCTLAGCGSRTVLMNAGEFDVVVVDEASQALEAETYVALLRAPRAVFAGDHRQLPPTVRSANANKGGFATTVFDRLAKRCPFAMRMLDTQYRMNEAIMGWANGAMYEGLLKGHESVRTRLLCDLQGVSETDETRAAVMWIDTAGCDMWEAAPADDKDLQGDSHSRSRTNPAEAELVAKHVETLLDAGVAPASIAVVTPYAAQVGLVRAELATRLVSASSRVINPTEIEVGTVDGFQGREKDAIVISLVRSSDAIGISGSGSAEVGFLRDERRMNVAVTRARRHVCVVGDSETMERAGGVLKGLVEWFFEHGEVVSAHA</sequence>
<evidence type="ECO:0000313" key="13">
    <source>
        <dbReference type="Proteomes" id="UP001212152"/>
    </source>
</evidence>
<evidence type="ECO:0000256" key="8">
    <source>
        <dbReference type="ARBA" id="ARBA00022806"/>
    </source>
</evidence>
<comment type="similarity">
    <text evidence="3">Belongs to the DNA2/NAM7 helicase family.</text>
</comment>
<dbReference type="GO" id="GO:0005524">
    <property type="term" value="F:ATP binding"/>
    <property type="evidence" value="ECO:0007669"/>
    <property type="project" value="UniProtKB-KW"/>
</dbReference>
<evidence type="ECO:0000256" key="7">
    <source>
        <dbReference type="ARBA" id="ARBA00022801"/>
    </source>
</evidence>
<evidence type="ECO:0000256" key="2">
    <source>
        <dbReference type="ARBA" id="ARBA00004496"/>
    </source>
</evidence>
<organism evidence="12 13">
    <name type="scientific">Geranomyces variabilis</name>
    <dbReference type="NCBI Taxonomy" id="109894"/>
    <lineage>
        <taxon>Eukaryota</taxon>
        <taxon>Fungi</taxon>
        <taxon>Fungi incertae sedis</taxon>
        <taxon>Chytridiomycota</taxon>
        <taxon>Chytridiomycota incertae sedis</taxon>
        <taxon>Chytridiomycetes</taxon>
        <taxon>Spizellomycetales</taxon>
        <taxon>Powellomycetaceae</taxon>
        <taxon>Geranomyces</taxon>
    </lineage>
</organism>
<feature type="domain" description="AAA+ ATPase" evidence="11">
    <location>
        <begin position="221"/>
        <end position="455"/>
    </location>
</feature>
<dbReference type="Gene3D" id="3.40.50.300">
    <property type="entry name" value="P-loop containing nucleotide triphosphate hydrolases"/>
    <property type="match status" value="2"/>
</dbReference>
<comment type="subcellular location">
    <subcellularLocation>
        <location evidence="2">Cytoplasm</location>
    </subcellularLocation>
    <subcellularLocation>
        <location evidence="1">Nucleus</location>
    </subcellularLocation>
</comment>
<dbReference type="InterPro" id="IPR050534">
    <property type="entry name" value="Coronavir_polyprotein_1ab"/>
</dbReference>
<dbReference type="AlphaFoldDB" id="A0AAD5TJL1"/>
<dbReference type="Gene3D" id="2.40.30.270">
    <property type="match status" value="1"/>
</dbReference>
<dbReference type="InterPro" id="IPR027417">
    <property type="entry name" value="P-loop_NTPase"/>
</dbReference>
<evidence type="ECO:0000256" key="1">
    <source>
        <dbReference type="ARBA" id="ARBA00004123"/>
    </source>
</evidence>
<dbReference type="SUPFAM" id="SSF52540">
    <property type="entry name" value="P-loop containing nucleoside triphosphate hydrolases"/>
    <property type="match status" value="1"/>
</dbReference>
<protein>
    <recommendedName>
        <fullName evidence="4">DNA helicase</fullName>
        <ecNumber evidence="4">3.6.4.12</ecNumber>
    </recommendedName>
</protein>
<keyword evidence="13" id="KW-1185">Reference proteome</keyword>
<dbReference type="Pfam" id="PF13087">
    <property type="entry name" value="AAA_12"/>
    <property type="match status" value="1"/>
</dbReference>
<keyword evidence="8" id="KW-0347">Helicase</keyword>
<evidence type="ECO:0000256" key="9">
    <source>
        <dbReference type="ARBA" id="ARBA00022840"/>
    </source>
</evidence>
<dbReference type="Proteomes" id="UP001212152">
    <property type="component" value="Unassembled WGS sequence"/>
</dbReference>
<keyword evidence="5" id="KW-0963">Cytoplasm</keyword>
<dbReference type="InterPro" id="IPR048761">
    <property type="entry name" value="SMUBP-2_HCS1_1B"/>
</dbReference>
<dbReference type="GO" id="GO:0005737">
    <property type="term" value="C:cytoplasm"/>
    <property type="evidence" value="ECO:0007669"/>
    <property type="project" value="UniProtKB-SubCell"/>
</dbReference>
<keyword evidence="9" id="KW-0067">ATP-binding</keyword>
<evidence type="ECO:0000256" key="6">
    <source>
        <dbReference type="ARBA" id="ARBA00022741"/>
    </source>
</evidence>
<reference evidence="12" key="1">
    <citation type="submission" date="2020-05" db="EMBL/GenBank/DDBJ databases">
        <title>Phylogenomic resolution of chytrid fungi.</title>
        <authorList>
            <person name="Stajich J.E."/>
            <person name="Amses K."/>
            <person name="Simmons R."/>
            <person name="Seto K."/>
            <person name="Myers J."/>
            <person name="Bonds A."/>
            <person name="Quandt C.A."/>
            <person name="Barry K."/>
            <person name="Liu P."/>
            <person name="Grigoriev I."/>
            <person name="Longcore J.E."/>
            <person name="James T.Y."/>
        </authorList>
    </citation>
    <scope>NUCLEOTIDE SEQUENCE</scope>
    <source>
        <strain evidence="12">JEL0379</strain>
    </source>
</reference>
<dbReference type="GO" id="GO:0005634">
    <property type="term" value="C:nucleus"/>
    <property type="evidence" value="ECO:0007669"/>
    <property type="project" value="UniProtKB-SubCell"/>
</dbReference>
<dbReference type="InterPro" id="IPR041679">
    <property type="entry name" value="DNA2/NAM7-like_C"/>
</dbReference>
<dbReference type="CDD" id="cd18808">
    <property type="entry name" value="SF1_C_Upf1"/>
    <property type="match status" value="1"/>
</dbReference>
<evidence type="ECO:0000256" key="10">
    <source>
        <dbReference type="ARBA" id="ARBA00023242"/>
    </source>
</evidence>
<evidence type="ECO:0000256" key="4">
    <source>
        <dbReference type="ARBA" id="ARBA00012551"/>
    </source>
</evidence>
<dbReference type="GO" id="GO:0043139">
    <property type="term" value="F:5'-3' DNA helicase activity"/>
    <property type="evidence" value="ECO:0007669"/>
    <property type="project" value="TreeGrafter"/>
</dbReference>
<keyword evidence="7" id="KW-0378">Hydrolase</keyword>